<proteinExistence type="predicted"/>
<dbReference type="Pfam" id="PF01764">
    <property type="entry name" value="Lipase_3"/>
    <property type="match status" value="1"/>
</dbReference>
<evidence type="ECO:0000259" key="2">
    <source>
        <dbReference type="Pfam" id="PF01764"/>
    </source>
</evidence>
<gene>
    <name evidence="3" type="ORF">SOCE836_082350</name>
</gene>
<dbReference type="GO" id="GO:0004806">
    <property type="term" value="F:triacylglycerol lipase activity"/>
    <property type="evidence" value="ECO:0007669"/>
    <property type="project" value="InterPro"/>
</dbReference>
<dbReference type="InterPro" id="IPR044819">
    <property type="entry name" value="OBL-like"/>
</dbReference>
<dbReference type="PANTHER" id="PTHR46086">
    <property type="entry name" value="ALPHA/BETA-HYDROLASES SUPERFAMILY PROTEIN"/>
    <property type="match status" value="1"/>
</dbReference>
<evidence type="ECO:0000313" key="4">
    <source>
        <dbReference type="Proteomes" id="UP000295497"/>
    </source>
</evidence>
<dbReference type="AlphaFoldDB" id="A0A4P2R0J8"/>
<feature type="region of interest" description="Disordered" evidence="1">
    <location>
        <begin position="192"/>
        <end position="219"/>
    </location>
</feature>
<dbReference type="InterPro" id="IPR002921">
    <property type="entry name" value="Fungal_lipase-type"/>
</dbReference>
<feature type="domain" description="Fungal lipase-type" evidence="2">
    <location>
        <begin position="229"/>
        <end position="305"/>
    </location>
</feature>
<evidence type="ECO:0000313" key="3">
    <source>
        <dbReference type="EMBL" id="AUX36031.1"/>
    </source>
</evidence>
<dbReference type="GO" id="GO:0006629">
    <property type="term" value="P:lipid metabolic process"/>
    <property type="evidence" value="ECO:0007669"/>
    <property type="project" value="InterPro"/>
</dbReference>
<dbReference type="InterPro" id="IPR029058">
    <property type="entry name" value="AB_hydrolase_fold"/>
</dbReference>
<dbReference type="Gene3D" id="3.40.50.1820">
    <property type="entry name" value="alpha/beta hydrolase"/>
    <property type="match status" value="1"/>
</dbReference>
<accession>A0A4P2R0J8</accession>
<organism evidence="3 4">
    <name type="scientific">Sorangium cellulosum</name>
    <name type="common">Polyangium cellulosum</name>
    <dbReference type="NCBI Taxonomy" id="56"/>
    <lineage>
        <taxon>Bacteria</taxon>
        <taxon>Pseudomonadati</taxon>
        <taxon>Myxococcota</taxon>
        <taxon>Polyangia</taxon>
        <taxon>Polyangiales</taxon>
        <taxon>Polyangiaceae</taxon>
        <taxon>Sorangium</taxon>
    </lineage>
</organism>
<name>A0A4P2R0J8_SORCE</name>
<evidence type="ECO:0000256" key="1">
    <source>
        <dbReference type="SAM" id="MobiDB-lite"/>
    </source>
</evidence>
<dbReference type="SUPFAM" id="SSF53474">
    <property type="entry name" value="alpha/beta-Hydrolases"/>
    <property type="match status" value="1"/>
</dbReference>
<protein>
    <recommendedName>
        <fullName evidence="2">Fungal lipase-type domain-containing protein</fullName>
    </recommendedName>
</protein>
<dbReference type="EMBL" id="CP012672">
    <property type="protein sequence ID" value="AUX36031.1"/>
    <property type="molecule type" value="Genomic_DNA"/>
</dbReference>
<sequence>MKLNAIRVTRRSRDDAAAKKDGPAATSFPAGAALDHVDKVDDMIQAEVGSYDRYLAFALSAASSWAYSDADTMAKVMHLRAGIPWNETVALTESNPALLTETTAYLVQSEDRRLCILCFRGTGPLNIINWLSNGSSRVTPFLSAGRVHGGFLRSAMAMATTLGILLDSARKGGSICEAAAREKAMWADCAREHPRRSEEDRHRAGATPDTPRWVARPPRRDGPDVLEALYLTGHSLGGALAVITAALILEAPWLARFRSKLRGVYTYGQPLIGLQDFKDRFERDLGTMLFRHVYRNDVVPSLPARTMGRFVHFGSLYTSEGGEWMPGRAATRQGLTLLGTVGRAILAGAQQEMLVDLPILDRIPLRFSIADHAPLNYLRASQEVAAATEFV</sequence>
<dbReference type="PANTHER" id="PTHR46086:SF3">
    <property type="entry name" value="TRIACYLGLYCEROL LIPASE OBL1"/>
    <property type="match status" value="1"/>
</dbReference>
<feature type="compositionally biased region" description="Basic and acidic residues" evidence="1">
    <location>
        <begin position="192"/>
        <end position="203"/>
    </location>
</feature>
<dbReference type="CDD" id="cd00519">
    <property type="entry name" value="Lipase_3"/>
    <property type="match status" value="1"/>
</dbReference>
<reference evidence="3 4" key="1">
    <citation type="submission" date="2015-09" db="EMBL/GenBank/DDBJ databases">
        <title>Sorangium comparison.</title>
        <authorList>
            <person name="Zaburannyi N."/>
            <person name="Bunk B."/>
            <person name="Overmann J."/>
            <person name="Mueller R."/>
        </authorList>
    </citation>
    <scope>NUCLEOTIDE SEQUENCE [LARGE SCALE GENOMIC DNA]</scope>
    <source>
        <strain evidence="3 4">So ce836</strain>
    </source>
</reference>
<dbReference type="Proteomes" id="UP000295497">
    <property type="component" value="Chromosome"/>
</dbReference>